<dbReference type="InterPro" id="IPR050570">
    <property type="entry name" value="Cell_wall_metabolism_enzyme"/>
</dbReference>
<dbReference type="Gene3D" id="2.70.70.10">
    <property type="entry name" value="Glucose Permease (Domain IIA)"/>
    <property type="match status" value="1"/>
</dbReference>
<organism evidence="4 5">
    <name type="scientific">Turneriella parva (strain ATCC BAA-1111 / DSM 21527 / NCTC 11395 / H)</name>
    <name type="common">Leptospira parva</name>
    <dbReference type="NCBI Taxonomy" id="869212"/>
    <lineage>
        <taxon>Bacteria</taxon>
        <taxon>Pseudomonadati</taxon>
        <taxon>Spirochaetota</taxon>
        <taxon>Spirochaetia</taxon>
        <taxon>Leptospirales</taxon>
        <taxon>Leptospiraceae</taxon>
        <taxon>Turneriella</taxon>
    </lineage>
</organism>
<sequence length="297" mass="33286">MALRKNSEDQRARRVRLDTRAFTLAVIPAHGGFKREWRIAYSAVFFLLAALLTVAALIAFSLWQRAPLEEDKRVSAELASAWLARWEILENGKYRITENLDELQKIGDDYYRTIFGAKPDLGEIEQTDSTMQQSAKILPLMSVMRIITAREEAYASMPLGIAVRSNQITSLYGRRVDPFGLETNFHTGIDFAGGVGAPIYATADGVIASAADEGTSGLGKNVRILHKFGLITVYAHMNDISVRKDQKVKRGDLIGFVGTTGRSTGPHLHYEVRVRSLEPDNYYELTYNPMPFIREKL</sequence>
<evidence type="ECO:0000259" key="3">
    <source>
        <dbReference type="Pfam" id="PF01551"/>
    </source>
</evidence>
<keyword evidence="1" id="KW-0732">Signal</keyword>
<dbReference type="RefSeq" id="WP_014805020.1">
    <property type="nucleotide sequence ID" value="NC_018020.1"/>
</dbReference>
<proteinExistence type="predicted"/>
<name>I4BB86_TURPD</name>
<keyword evidence="5" id="KW-1185">Reference proteome</keyword>
<dbReference type="GO" id="GO:0004222">
    <property type="term" value="F:metalloendopeptidase activity"/>
    <property type="evidence" value="ECO:0007669"/>
    <property type="project" value="TreeGrafter"/>
</dbReference>
<evidence type="ECO:0000256" key="1">
    <source>
        <dbReference type="ARBA" id="ARBA00022729"/>
    </source>
</evidence>
<dbReference type="KEGG" id="tpx:Turpa_3909"/>
<evidence type="ECO:0000313" key="4">
    <source>
        <dbReference type="EMBL" id="AFM14543.1"/>
    </source>
</evidence>
<evidence type="ECO:0000313" key="5">
    <source>
        <dbReference type="Proteomes" id="UP000006048"/>
    </source>
</evidence>
<protein>
    <submittedName>
        <fullName evidence="4">Peptidase M23</fullName>
    </submittedName>
</protein>
<gene>
    <name evidence="4" type="ordered locus">Turpa_3909</name>
</gene>
<dbReference type="SUPFAM" id="SSF51261">
    <property type="entry name" value="Duplicated hybrid motif"/>
    <property type="match status" value="1"/>
</dbReference>
<dbReference type="HOGENOM" id="CLU_029425_2_3_12"/>
<dbReference type="Proteomes" id="UP000006048">
    <property type="component" value="Chromosome"/>
</dbReference>
<dbReference type="InterPro" id="IPR016047">
    <property type="entry name" value="M23ase_b-sheet_dom"/>
</dbReference>
<dbReference type="InterPro" id="IPR011055">
    <property type="entry name" value="Dup_hybrid_motif"/>
</dbReference>
<keyword evidence="2" id="KW-0472">Membrane</keyword>
<dbReference type="EMBL" id="CP002959">
    <property type="protein sequence ID" value="AFM14543.1"/>
    <property type="molecule type" value="Genomic_DNA"/>
</dbReference>
<dbReference type="CDD" id="cd12797">
    <property type="entry name" value="M23_peptidase"/>
    <property type="match status" value="1"/>
</dbReference>
<dbReference type="Pfam" id="PF01551">
    <property type="entry name" value="Peptidase_M23"/>
    <property type="match status" value="1"/>
</dbReference>
<keyword evidence="2" id="KW-0812">Transmembrane</keyword>
<dbReference type="AlphaFoldDB" id="I4BB86"/>
<feature type="transmembrane region" description="Helical" evidence="2">
    <location>
        <begin position="39"/>
        <end position="63"/>
    </location>
</feature>
<accession>I4BB86</accession>
<dbReference type="STRING" id="869212.Turpa_3909"/>
<reference evidence="4 5" key="1">
    <citation type="submission" date="2012-06" db="EMBL/GenBank/DDBJ databases">
        <title>The complete chromosome of genome of Turneriella parva DSM 21527.</title>
        <authorList>
            <consortium name="US DOE Joint Genome Institute (JGI-PGF)"/>
            <person name="Lucas S."/>
            <person name="Han J."/>
            <person name="Lapidus A."/>
            <person name="Bruce D."/>
            <person name="Goodwin L."/>
            <person name="Pitluck S."/>
            <person name="Peters L."/>
            <person name="Kyrpides N."/>
            <person name="Mavromatis K."/>
            <person name="Ivanova N."/>
            <person name="Mikhailova N."/>
            <person name="Chertkov O."/>
            <person name="Detter J.C."/>
            <person name="Tapia R."/>
            <person name="Han C."/>
            <person name="Land M."/>
            <person name="Hauser L."/>
            <person name="Markowitz V."/>
            <person name="Cheng J.-F."/>
            <person name="Hugenholtz P."/>
            <person name="Woyke T."/>
            <person name="Wu D."/>
            <person name="Gronow S."/>
            <person name="Wellnitz S."/>
            <person name="Brambilla E."/>
            <person name="Klenk H.-P."/>
            <person name="Eisen J.A."/>
        </authorList>
    </citation>
    <scope>NUCLEOTIDE SEQUENCE [LARGE SCALE GENOMIC DNA]</scope>
    <source>
        <strain evidence="5">ATCC BAA-1111 / DSM 21527 / NCTC 11395 / H</strain>
    </source>
</reference>
<dbReference type="PANTHER" id="PTHR21666">
    <property type="entry name" value="PEPTIDASE-RELATED"/>
    <property type="match status" value="1"/>
</dbReference>
<dbReference type="OrthoDB" id="305469at2"/>
<feature type="domain" description="M23ase beta-sheet core" evidence="3">
    <location>
        <begin position="185"/>
        <end position="275"/>
    </location>
</feature>
<keyword evidence="2" id="KW-1133">Transmembrane helix</keyword>
<evidence type="ECO:0000256" key="2">
    <source>
        <dbReference type="SAM" id="Phobius"/>
    </source>
</evidence>
<dbReference type="PANTHER" id="PTHR21666:SF289">
    <property type="entry name" value="L-ALA--D-GLU ENDOPEPTIDASE"/>
    <property type="match status" value="1"/>
</dbReference>